<dbReference type="GO" id="GO:0051539">
    <property type="term" value="F:4 iron, 4 sulfur cluster binding"/>
    <property type="evidence" value="ECO:0007669"/>
    <property type="project" value="UniProtKB-KW"/>
</dbReference>
<evidence type="ECO:0000256" key="1">
    <source>
        <dbReference type="ARBA" id="ARBA00022485"/>
    </source>
</evidence>
<keyword evidence="4 6" id="KW-0408">Iron</keyword>
<reference evidence="8 9" key="1">
    <citation type="submission" date="2016-10" db="EMBL/GenBank/DDBJ databases">
        <authorList>
            <person name="de Groot N.N."/>
        </authorList>
    </citation>
    <scope>NUCLEOTIDE SEQUENCE [LARGE SCALE GENOMIC DNA]</scope>
    <source>
        <strain evidence="8 9">DSM 15230</strain>
    </source>
</reference>
<feature type="domain" description="Radical SAM core" evidence="7">
    <location>
        <begin position="66"/>
        <end position="288"/>
    </location>
</feature>
<dbReference type="SFLD" id="SFLDS00029">
    <property type="entry name" value="Radical_SAM"/>
    <property type="match status" value="1"/>
</dbReference>
<dbReference type="Proteomes" id="UP000199689">
    <property type="component" value="Unassembled WGS sequence"/>
</dbReference>
<evidence type="ECO:0000256" key="6">
    <source>
        <dbReference type="PIRSR" id="PIRSR004869-50"/>
    </source>
</evidence>
<feature type="binding site" evidence="6">
    <location>
        <position position="88"/>
    </location>
    <ligand>
        <name>[4Fe-4S] cluster</name>
        <dbReference type="ChEBI" id="CHEBI:49883"/>
        <note>4Fe-4S-S-AdoMet</note>
    </ligand>
</feature>
<dbReference type="InterPro" id="IPR007197">
    <property type="entry name" value="rSAM"/>
</dbReference>
<evidence type="ECO:0000256" key="5">
    <source>
        <dbReference type="ARBA" id="ARBA00023014"/>
    </source>
</evidence>
<dbReference type="GeneID" id="87755442"/>
<evidence type="ECO:0000313" key="8">
    <source>
        <dbReference type="EMBL" id="SDA41373.1"/>
    </source>
</evidence>
<dbReference type="STRING" id="209880.SAMN02910343_00396"/>
<dbReference type="InterPro" id="IPR016431">
    <property type="entry name" value="Pyrv-formate_lyase-activ_prd"/>
</dbReference>
<comment type="cofactor">
    <cofactor evidence="6">
        <name>[4Fe-4S] cluster</name>
        <dbReference type="ChEBI" id="CHEBI:49883"/>
    </cofactor>
    <text evidence="6">Binds 1 [4Fe-4S] cluster. The cluster is coordinated with 3 cysteines and an exchangeable S-adenosyl-L-methionine.</text>
</comment>
<protein>
    <submittedName>
        <fullName evidence="8">Pyruvate formate lyase activating enzyme</fullName>
    </submittedName>
</protein>
<dbReference type="OrthoDB" id="9778883at2"/>
<dbReference type="PANTHER" id="PTHR30352">
    <property type="entry name" value="PYRUVATE FORMATE-LYASE-ACTIVATING ENZYME"/>
    <property type="match status" value="1"/>
</dbReference>
<dbReference type="RefSeq" id="WP_091363297.1">
    <property type="nucleotide sequence ID" value="NZ_FMXA01000005.1"/>
</dbReference>
<dbReference type="SFLD" id="SFLDG01101">
    <property type="entry name" value="Uncharacterised_Radical_SAM_Su"/>
    <property type="match status" value="1"/>
</dbReference>
<keyword evidence="8" id="KW-0456">Lyase</keyword>
<dbReference type="GO" id="GO:0046872">
    <property type="term" value="F:metal ion binding"/>
    <property type="evidence" value="ECO:0007669"/>
    <property type="project" value="UniProtKB-KW"/>
</dbReference>
<keyword evidence="2 6" id="KW-0949">S-adenosyl-L-methionine</keyword>
<evidence type="ECO:0000313" key="9">
    <source>
        <dbReference type="Proteomes" id="UP000199689"/>
    </source>
</evidence>
<name>A0A1G5V669_9FIRM</name>
<keyword evidence="3 6" id="KW-0479">Metal-binding</keyword>
<feature type="binding site" evidence="6">
    <location>
        <position position="85"/>
    </location>
    <ligand>
        <name>[4Fe-4S] cluster</name>
        <dbReference type="ChEBI" id="CHEBI:49883"/>
        <note>4Fe-4S-S-AdoMet</note>
    </ligand>
</feature>
<dbReference type="Pfam" id="PF04055">
    <property type="entry name" value="Radical_SAM"/>
    <property type="match status" value="1"/>
</dbReference>
<dbReference type="EMBL" id="FMXA01000005">
    <property type="protein sequence ID" value="SDA41373.1"/>
    <property type="molecule type" value="Genomic_DNA"/>
</dbReference>
<keyword evidence="9" id="KW-1185">Reference proteome</keyword>
<dbReference type="GO" id="GO:0016829">
    <property type="term" value="F:lyase activity"/>
    <property type="evidence" value="ECO:0007669"/>
    <property type="project" value="UniProtKB-KW"/>
</dbReference>
<proteinExistence type="predicted"/>
<accession>A0A1G5V669</accession>
<dbReference type="PROSITE" id="PS51918">
    <property type="entry name" value="RADICAL_SAM"/>
    <property type="match status" value="1"/>
</dbReference>
<dbReference type="CDD" id="cd01335">
    <property type="entry name" value="Radical_SAM"/>
    <property type="match status" value="1"/>
</dbReference>
<evidence type="ECO:0000256" key="4">
    <source>
        <dbReference type="ARBA" id="ARBA00023004"/>
    </source>
</evidence>
<dbReference type="InterPro" id="IPR058240">
    <property type="entry name" value="rSAM_sf"/>
</dbReference>
<feature type="binding site" evidence="6">
    <location>
        <position position="81"/>
    </location>
    <ligand>
        <name>[4Fe-4S] cluster</name>
        <dbReference type="ChEBI" id="CHEBI:49883"/>
        <note>4Fe-4S-S-AdoMet</note>
    </ligand>
</feature>
<organism evidence="8 9">
    <name type="scientific">Allisonella histaminiformans</name>
    <dbReference type="NCBI Taxonomy" id="209880"/>
    <lineage>
        <taxon>Bacteria</taxon>
        <taxon>Bacillati</taxon>
        <taxon>Bacillota</taxon>
        <taxon>Negativicutes</taxon>
        <taxon>Veillonellales</taxon>
        <taxon>Veillonellaceae</taxon>
        <taxon>Allisonella</taxon>
    </lineage>
</organism>
<dbReference type="InterPro" id="IPR013785">
    <property type="entry name" value="Aldolase_TIM"/>
</dbReference>
<evidence type="ECO:0000259" key="7">
    <source>
        <dbReference type="PROSITE" id="PS51918"/>
    </source>
</evidence>
<dbReference type="AlphaFoldDB" id="A0A1G5V669"/>
<dbReference type="SUPFAM" id="SSF102114">
    <property type="entry name" value="Radical SAM enzymes"/>
    <property type="match status" value="1"/>
</dbReference>
<dbReference type="Gene3D" id="3.20.20.70">
    <property type="entry name" value="Aldolase class I"/>
    <property type="match status" value="1"/>
</dbReference>
<keyword evidence="5 6" id="KW-0411">Iron-sulfur</keyword>
<dbReference type="NCBIfam" id="TIGR04337">
    <property type="entry name" value="AmmeMemoSam_rS"/>
    <property type="match status" value="1"/>
</dbReference>
<keyword evidence="1" id="KW-0004">4Fe-4S</keyword>
<sequence>MESILYDKKENGVCICRVCPRQCRILPSRRGWCRTRWNDHGMLKTLNYGLITSAALDPIEKKPLAWFHPGSRILSLGSWGCNMNCTFCQNFEISQKEAESRKLSPEKVLRLAQSLTVEGNIGVAWTYNEPSLSLEFIRDTAPLIKKAGMVNVMVSNGFISSEALDILLPLIDAWNIDLKGWDPDFYRNICGAARKPVLETIQRTVGKSHVELTNLVIPGKNDDPATFEEMVKWIRSLNQDIPLHITRFFPCWHLTDCPPTPLSTLVSLGQIARKYLSHVKIGNVSEEELDEYQWVNR</sequence>
<dbReference type="InterPro" id="IPR027596">
    <property type="entry name" value="AmmeMemoSam_rS"/>
</dbReference>
<dbReference type="PIRSF" id="PIRSF004869">
    <property type="entry name" value="PflX_prd"/>
    <property type="match status" value="1"/>
</dbReference>
<dbReference type="PANTHER" id="PTHR30352:SF5">
    <property type="entry name" value="PYRUVATE FORMATE-LYASE 1-ACTIVATING ENZYME"/>
    <property type="match status" value="1"/>
</dbReference>
<keyword evidence="8" id="KW-0670">Pyruvate</keyword>
<gene>
    <name evidence="8" type="ORF">SAMN02910343_00396</name>
</gene>
<dbReference type="InterPro" id="IPR034457">
    <property type="entry name" value="Organic_radical-activating"/>
</dbReference>
<evidence type="ECO:0000256" key="2">
    <source>
        <dbReference type="ARBA" id="ARBA00022691"/>
    </source>
</evidence>
<evidence type="ECO:0000256" key="3">
    <source>
        <dbReference type="ARBA" id="ARBA00022723"/>
    </source>
</evidence>